<evidence type="ECO:0000256" key="1">
    <source>
        <dbReference type="SAM" id="SignalP"/>
    </source>
</evidence>
<dbReference type="GO" id="GO:0008233">
    <property type="term" value="F:peptidase activity"/>
    <property type="evidence" value="ECO:0007669"/>
    <property type="project" value="UniProtKB-KW"/>
</dbReference>
<sequence length="219" mass="22905">MPSPSRLLSLMLLVASSPTWAGSPVLQAVLGSSKATLTLDGGKPFTLAKGESRQGVRLIDIMTDSVVVEVDGTRKTLKLGQDVFTPASSPGKTTSTAGGVTLFADGRGHYYASVSINNSGARGLIDTGASALVLSATHARQMGIDYAKGARITLHTAQGPTGAFRVQVSAVKIESIQLYGVDAVVLEGSFPSLPLIGMTVLNQLDMQRDGDTLRLSKRY</sequence>
<protein>
    <submittedName>
        <fullName evidence="2">TIGR02281 family clan AA aspartic protease</fullName>
        <ecNumber evidence="2">3.4.23.-</ecNumber>
    </submittedName>
</protein>
<dbReference type="NCBIfam" id="TIGR02281">
    <property type="entry name" value="clan_AA_DTGA"/>
    <property type="match status" value="1"/>
</dbReference>
<dbReference type="InterPro" id="IPR011969">
    <property type="entry name" value="Clan_AA_Asp_peptidase_C"/>
</dbReference>
<keyword evidence="2" id="KW-0645">Protease</keyword>
<keyword evidence="3" id="KW-1185">Reference proteome</keyword>
<dbReference type="GO" id="GO:0006508">
    <property type="term" value="P:proteolysis"/>
    <property type="evidence" value="ECO:0007669"/>
    <property type="project" value="UniProtKB-KW"/>
</dbReference>
<dbReference type="InterPro" id="IPR034122">
    <property type="entry name" value="Retropepsin-like_bacterial"/>
</dbReference>
<evidence type="ECO:0000313" key="2">
    <source>
        <dbReference type="EMBL" id="MDK2126276.1"/>
    </source>
</evidence>
<dbReference type="EMBL" id="JARRAF010000035">
    <property type="protein sequence ID" value="MDK2126276.1"/>
    <property type="molecule type" value="Genomic_DNA"/>
</dbReference>
<dbReference type="EC" id="3.4.23.-" evidence="2"/>
<organism evidence="2 3">
    <name type="scientific">Parachitinimonas caeni</name>
    <dbReference type="NCBI Taxonomy" id="3031301"/>
    <lineage>
        <taxon>Bacteria</taxon>
        <taxon>Pseudomonadati</taxon>
        <taxon>Pseudomonadota</taxon>
        <taxon>Betaproteobacteria</taxon>
        <taxon>Neisseriales</taxon>
        <taxon>Chitinibacteraceae</taxon>
        <taxon>Parachitinimonas</taxon>
    </lineage>
</organism>
<feature type="signal peptide" evidence="1">
    <location>
        <begin position="1"/>
        <end position="21"/>
    </location>
</feature>
<keyword evidence="1" id="KW-0732">Signal</keyword>
<dbReference type="RefSeq" id="WP_284102596.1">
    <property type="nucleotide sequence ID" value="NZ_JARRAF010000035.1"/>
</dbReference>
<gene>
    <name evidence="2" type="ORF">PZA18_19715</name>
</gene>
<name>A0ABT7E1T3_9NEIS</name>
<proteinExistence type="predicted"/>
<feature type="chain" id="PRO_5045412072" evidence="1">
    <location>
        <begin position="22"/>
        <end position="219"/>
    </location>
</feature>
<evidence type="ECO:0000313" key="3">
    <source>
        <dbReference type="Proteomes" id="UP001172778"/>
    </source>
</evidence>
<dbReference type="Proteomes" id="UP001172778">
    <property type="component" value="Unassembled WGS sequence"/>
</dbReference>
<reference evidence="2" key="1">
    <citation type="submission" date="2023-03" db="EMBL/GenBank/DDBJ databases">
        <title>Chitinimonas shenzhenensis gen. nov., sp. nov., a novel member of family Burkholderiaceae isolated from activated sludge collected in Shen Zhen, China.</title>
        <authorList>
            <person name="Wang X."/>
        </authorList>
    </citation>
    <scope>NUCLEOTIDE SEQUENCE</scope>
    <source>
        <strain evidence="2">DQS-5</strain>
    </source>
</reference>
<dbReference type="Gene3D" id="2.40.70.10">
    <property type="entry name" value="Acid Proteases"/>
    <property type="match status" value="1"/>
</dbReference>
<dbReference type="InterPro" id="IPR021109">
    <property type="entry name" value="Peptidase_aspartic_dom_sf"/>
</dbReference>
<dbReference type="SUPFAM" id="SSF50630">
    <property type="entry name" value="Acid proteases"/>
    <property type="match status" value="1"/>
</dbReference>
<accession>A0ABT7E1T3</accession>
<keyword evidence="2" id="KW-0378">Hydrolase</keyword>
<dbReference type="PROSITE" id="PS00141">
    <property type="entry name" value="ASP_PROTEASE"/>
    <property type="match status" value="1"/>
</dbReference>
<dbReference type="CDD" id="cd05483">
    <property type="entry name" value="retropepsin_like_bacteria"/>
    <property type="match status" value="1"/>
</dbReference>
<comment type="caution">
    <text evidence="2">The sequence shown here is derived from an EMBL/GenBank/DDBJ whole genome shotgun (WGS) entry which is preliminary data.</text>
</comment>
<dbReference type="InterPro" id="IPR001969">
    <property type="entry name" value="Aspartic_peptidase_AS"/>
</dbReference>
<dbReference type="Pfam" id="PF13975">
    <property type="entry name" value="gag-asp_proteas"/>
    <property type="match status" value="1"/>
</dbReference>